<keyword evidence="2" id="KW-1185">Reference proteome</keyword>
<evidence type="ECO:0000313" key="2">
    <source>
        <dbReference type="Proteomes" id="UP001272242"/>
    </source>
</evidence>
<gene>
    <name evidence="1" type="ORF">R5W23_005763</name>
</gene>
<organism evidence="1 2">
    <name type="scientific">Gemmata algarum</name>
    <dbReference type="NCBI Taxonomy" id="2975278"/>
    <lineage>
        <taxon>Bacteria</taxon>
        <taxon>Pseudomonadati</taxon>
        <taxon>Planctomycetota</taxon>
        <taxon>Planctomycetia</taxon>
        <taxon>Gemmatales</taxon>
        <taxon>Gemmataceae</taxon>
        <taxon>Gemmata</taxon>
    </lineage>
</organism>
<accession>A0ABU5EUH6</accession>
<dbReference type="RefSeq" id="WP_320685520.1">
    <property type="nucleotide sequence ID" value="NZ_JAXBLV010000044.1"/>
</dbReference>
<comment type="caution">
    <text evidence="1">The sequence shown here is derived from an EMBL/GenBank/DDBJ whole genome shotgun (WGS) entry which is preliminary data.</text>
</comment>
<evidence type="ECO:0000313" key="1">
    <source>
        <dbReference type="EMBL" id="MDY3558623.1"/>
    </source>
</evidence>
<sequence>MHHRSTVTRSPPDPEDPFLRDIARRLSALDGLTEPTAEEAAELGRLRVI</sequence>
<name>A0ABU5EUH6_9BACT</name>
<dbReference type="EMBL" id="JAXBLV010000044">
    <property type="protein sequence ID" value="MDY3558623.1"/>
    <property type="molecule type" value="Genomic_DNA"/>
</dbReference>
<reference evidence="2" key="1">
    <citation type="journal article" date="2023" name="Mar. Drugs">
        <title>Gemmata algarum, a Novel Planctomycete Isolated from an Algal Mat, Displays Antimicrobial Activity.</title>
        <authorList>
            <person name="Kumar G."/>
            <person name="Kallscheuer N."/>
            <person name="Kashif M."/>
            <person name="Ahamad S."/>
            <person name="Jagadeeshwari U."/>
            <person name="Pannikurungottu S."/>
            <person name="Haufschild T."/>
            <person name="Kabuu M."/>
            <person name="Sasikala C."/>
            <person name="Jogler C."/>
            <person name="Ramana C."/>
        </authorList>
    </citation>
    <scope>NUCLEOTIDE SEQUENCE [LARGE SCALE GENOMIC DNA]</scope>
    <source>
        <strain evidence="2">JC673</strain>
    </source>
</reference>
<proteinExistence type="predicted"/>
<dbReference type="Proteomes" id="UP001272242">
    <property type="component" value="Unassembled WGS sequence"/>
</dbReference>
<protein>
    <submittedName>
        <fullName evidence="1">Uncharacterized protein</fullName>
    </submittedName>
</protein>